<name>A0A1Y1JG75_PLAGO</name>
<dbReference type="OrthoDB" id="286395at2759"/>
<evidence type="ECO:0000256" key="4">
    <source>
        <dbReference type="ARBA" id="ARBA00022824"/>
    </source>
</evidence>
<evidence type="ECO:0000256" key="6">
    <source>
        <dbReference type="ARBA" id="ARBA00023136"/>
    </source>
</evidence>
<keyword evidence="4" id="KW-0256">Endoplasmic reticulum</keyword>
<proteinExistence type="inferred from homology"/>
<evidence type="ECO:0000256" key="3">
    <source>
        <dbReference type="ARBA" id="ARBA00022692"/>
    </source>
</evidence>
<feature type="transmembrane region" description="Helical" evidence="7">
    <location>
        <begin position="29"/>
        <end position="48"/>
    </location>
</feature>
<accession>A0A1Y1JG75</accession>
<dbReference type="GO" id="GO:0005739">
    <property type="term" value="C:mitochondrion"/>
    <property type="evidence" value="ECO:0007669"/>
    <property type="project" value="GOC"/>
</dbReference>
<dbReference type="EMBL" id="BDQF01000006">
    <property type="protein sequence ID" value="GAW79762.1"/>
    <property type="molecule type" value="Genomic_DNA"/>
</dbReference>
<reference evidence="9" key="1">
    <citation type="submission" date="2017-04" db="EMBL/GenBank/DDBJ databases">
        <title>Plasmodium gonderi genome.</title>
        <authorList>
            <person name="Arisue N."/>
            <person name="Honma H."/>
            <person name="Kawai S."/>
            <person name="Tougan T."/>
            <person name="Tanabe K."/>
            <person name="Horii T."/>
        </authorList>
    </citation>
    <scope>NUCLEOTIDE SEQUENCE [LARGE SCALE GENOMIC DNA]</scope>
    <source>
        <strain evidence="9">ATCC 30045</strain>
    </source>
</reference>
<dbReference type="PANTHER" id="PTHR12906:SF0">
    <property type="entry name" value="GEL COMPLEX SUBUNIT OPTI"/>
    <property type="match status" value="1"/>
</dbReference>
<evidence type="ECO:0000256" key="1">
    <source>
        <dbReference type="ARBA" id="ARBA00004477"/>
    </source>
</evidence>
<evidence type="ECO:0000313" key="8">
    <source>
        <dbReference type="EMBL" id="GAW79762.1"/>
    </source>
</evidence>
<dbReference type="Proteomes" id="UP000195521">
    <property type="component" value="Unassembled WGS sequence"/>
</dbReference>
<organism evidence="8 9">
    <name type="scientific">Plasmodium gonderi</name>
    <dbReference type="NCBI Taxonomy" id="77519"/>
    <lineage>
        <taxon>Eukaryota</taxon>
        <taxon>Sar</taxon>
        <taxon>Alveolata</taxon>
        <taxon>Apicomplexa</taxon>
        <taxon>Aconoidasida</taxon>
        <taxon>Haemosporida</taxon>
        <taxon>Plasmodiidae</taxon>
        <taxon>Plasmodium</taxon>
        <taxon>Plasmodium (Plasmodium)</taxon>
    </lineage>
</organism>
<protein>
    <submittedName>
        <fullName evidence="8">Rab5-interacting protein</fullName>
    </submittedName>
</protein>
<evidence type="ECO:0000313" key="9">
    <source>
        <dbReference type="Proteomes" id="UP000195521"/>
    </source>
</evidence>
<dbReference type="GO" id="GO:0005789">
    <property type="term" value="C:endoplasmic reticulum membrane"/>
    <property type="evidence" value="ECO:0007669"/>
    <property type="project" value="UniProtKB-SubCell"/>
</dbReference>
<dbReference type="InterPro" id="IPR029008">
    <property type="entry name" value="EMC6-like"/>
</dbReference>
<dbReference type="InterPro" id="IPR010742">
    <property type="entry name" value="RCAF1"/>
</dbReference>
<evidence type="ECO:0000256" key="7">
    <source>
        <dbReference type="SAM" id="Phobius"/>
    </source>
</evidence>
<dbReference type="AlphaFoldDB" id="A0A1Y1JG75"/>
<keyword evidence="6 7" id="KW-0472">Membrane</keyword>
<keyword evidence="5 7" id="KW-1133">Transmembrane helix</keyword>
<dbReference type="PANTHER" id="PTHR12906">
    <property type="entry name" value="PROTEIN C20ORF24 RAB5-INTERACTING PROTEIN"/>
    <property type="match status" value="1"/>
</dbReference>
<gene>
    <name evidence="8" type="ORF">PGO_051720</name>
</gene>
<comment type="similarity">
    <text evidence="2">Belongs to the EMC6 family.</text>
</comment>
<keyword evidence="3 7" id="KW-0812">Transmembrane</keyword>
<dbReference type="OMA" id="WITVNTV"/>
<comment type="caution">
    <text evidence="8">The sequence shown here is derived from an EMBL/GenBank/DDBJ whole genome shotgun (WGS) entry which is preliminary data.</text>
</comment>
<keyword evidence="9" id="KW-1185">Reference proteome</keyword>
<evidence type="ECO:0000256" key="5">
    <source>
        <dbReference type="ARBA" id="ARBA00022989"/>
    </source>
</evidence>
<evidence type="ECO:0000256" key="2">
    <source>
        <dbReference type="ARBA" id="ARBA00009436"/>
    </source>
</evidence>
<sequence>MKKTREINGSGLFRKLLHEKLTKNEMDDAFFYCKQVIGIVGGIISGILRIKGILGFLFFFILQFLLSFVLYNKKIDENHFMDNYNIATSNVFIGLSAFLVSWITIYTLLI</sequence>
<dbReference type="Pfam" id="PF07019">
    <property type="entry name" value="EMC6"/>
    <property type="match status" value="1"/>
</dbReference>
<feature type="transmembrane region" description="Helical" evidence="7">
    <location>
        <begin position="53"/>
        <end position="71"/>
    </location>
</feature>
<feature type="transmembrane region" description="Helical" evidence="7">
    <location>
        <begin position="91"/>
        <end position="109"/>
    </location>
</feature>
<dbReference type="GO" id="GO:0097250">
    <property type="term" value="P:mitochondrial respirasome assembly"/>
    <property type="evidence" value="ECO:0007669"/>
    <property type="project" value="InterPro"/>
</dbReference>
<dbReference type="GeneID" id="39746474"/>
<comment type="subcellular location">
    <subcellularLocation>
        <location evidence="1">Endoplasmic reticulum membrane</location>
        <topology evidence="1">Multi-pass membrane protein</topology>
    </subcellularLocation>
</comment>
<dbReference type="RefSeq" id="XP_028542351.1">
    <property type="nucleotide sequence ID" value="XM_028686550.1"/>
</dbReference>